<evidence type="ECO:0000256" key="1">
    <source>
        <dbReference type="SAM" id="SignalP"/>
    </source>
</evidence>
<evidence type="ECO:0000313" key="3">
    <source>
        <dbReference type="Proteomes" id="UP001150942"/>
    </source>
</evidence>
<dbReference type="PANTHER" id="PTHR34853:SF1">
    <property type="entry name" value="LIPASE 5"/>
    <property type="match status" value="1"/>
</dbReference>
<reference evidence="2" key="2">
    <citation type="journal article" date="2023" name="IMA Fungus">
        <title>Comparative genomic study of the Penicillium genus elucidates a diverse pangenome and 15 lateral gene transfer events.</title>
        <authorList>
            <person name="Petersen C."/>
            <person name="Sorensen T."/>
            <person name="Nielsen M.R."/>
            <person name="Sondergaard T.E."/>
            <person name="Sorensen J.L."/>
            <person name="Fitzpatrick D.A."/>
            <person name="Frisvad J.C."/>
            <person name="Nielsen K.L."/>
        </authorList>
    </citation>
    <scope>NUCLEOTIDE SEQUENCE</scope>
    <source>
        <strain evidence="2">IBT 20477</strain>
    </source>
</reference>
<proteinExistence type="predicted"/>
<organism evidence="2 3">
    <name type="scientific">Penicillium cf. viridicatum</name>
    <dbReference type="NCBI Taxonomy" id="2972119"/>
    <lineage>
        <taxon>Eukaryota</taxon>
        <taxon>Fungi</taxon>
        <taxon>Dikarya</taxon>
        <taxon>Ascomycota</taxon>
        <taxon>Pezizomycotina</taxon>
        <taxon>Eurotiomycetes</taxon>
        <taxon>Eurotiomycetidae</taxon>
        <taxon>Eurotiales</taxon>
        <taxon>Aspergillaceae</taxon>
        <taxon>Penicillium</taxon>
    </lineage>
</organism>
<feature type="chain" id="PRO_5040792350" description="Serine aminopeptidase S33 domain-containing protein" evidence="1">
    <location>
        <begin position="25"/>
        <end position="476"/>
    </location>
</feature>
<evidence type="ECO:0008006" key="4">
    <source>
        <dbReference type="Google" id="ProtNLM"/>
    </source>
</evidence>
<dbReference type="PANTHER" id="PTHR34853">
    <property type="match status" value="1"/>
</dbReference>
<keyword evidence="1" id="KW-0732">Signal</keyword>
<dbReference type="InterPro" id="IPR029058">
    <property type="entry name" value="AB_hydrolase_fold"/>
</dbReference>
<dbReference type="OrthoDB" id="5382058at2759"/>
<dbReference type="EMBL" id="JAPQKQ010000009">
    <property type="protein sequence ID" value="KAJ5181387.1"/>
    <property type="molecule type" value="Genomic_DNA"/>
</dbReference>
<dbReference type="InterPro" id="IPR005152">
    <property type="entry name" value="Lipase_secreted"/>
</dbReference>
<feature type="signal peptide" evidence="1">
    <location>
        <begin position="1"/>
        <end position="24"/>
    </location>
</feature>
<protein>
    <recommendedName>
        <fullName evidence="4">Serine aminopeptidase S33 domain-containing protein</fullName>
    </recommendedName>
</protein>
<dbReference type="GO" id="GO:0072330">
    <property type="term" value="P:monocarboxylic acid biosynthetic process"/>
    <property type="evidence" value="ECO:0007669"/>
    <property type="project" value="UniProtKB-ARBA"/>
</dbReference>
<accession>A0A9W9LYJ3</accession>
<reference evidence="2" key="1">
    <citation type="submission" date="2022-11" db="EMBL/GenBank/DDBJ databases">
        <authorList>
            <person name="Petersen C."/>
        </authorList>
    </citation>
    <scope>NUCLEOTIDE SEQUENCE</scope>
    <source>
        <strain evidence="2">IBT 20477</strain>
    </source>
</reference>
<dbReference type="GO" id="GO:0004806">
    <property type="term" value="F:triacylglycerol lipase activity"/>
    <property type="evidence" value="ECO:0007669"/>
    <property type="project" value="InterPro"/>
</dbReference>
<sequence length="476" mass="51228">MLLGRVKAMPILLLAFYYLPCVLAITIGQASNFNVSAAVAEEYGCNQTCQQTTALANVADLNTLGVEFDYGFYDTAVNFSSSKPGDILKIAPINSSKLSIPAGIAAYKIQYTSLNIDGSYVPVTGFVALPFTLLHKTKKLPLLAYAHGTIGIYRGCAPSSSPELFDYYTWTTLTARGYAIVATDYAGLGNNYTAHKYLNFAAHANDIYYSVVAARKAFGSILTHEWASVGHSQGGGSVWKLAEHPKVQNNSSGYLGTVAISAPAKVYDMVLWAWNNVLPTADFHKSIVTAEIPSMDIGVKRLFPEYKHDALGNALKRRISLSEKAQSCTFATMGLTLDLAPNEIVNASGLIGNKFYEKYQKINAPANGASASKPMMLIQGLADTSVLTQSVIASFGDTCGFGNDVHLRLYPGLDHSATVIASAPEWANWIENLFAGKKVPSEGENYHTVGKCTNITRIPVDLADAKAPLEVDFGSL</sequence>
<name>A0A9W9LYJ3_9EURO</name>
<dbReference type="GO" id="GO:0016042">
    <property type="term" value="P:lipid catabolic process"/>
    <property type="evidence" value="ECO:0007669"/>
    <property type="project" value="InterPro"/>
</dbReference>
<dbReference type="SUPFAM" id="SSF53474">
    <property type="entry name" value="alpha/beta-Hydrolases"/>
    <property type="match status" value="1"/>
</dbReference>
<dbReference type="Proteomes" id="UP001150942">
    <property type="component" value="Unassembled WGS sequence"/>
</dbReference>
<evidence type="ECO:0000313" key="2">
    <source>
        <dbReference type="EMBL" id="KAJ5181387.1"/>
    </source>
</evidence>
<comment type="caution">
    <text evidence="2">The sequence shown here is derived from an EMBL/GenBank/DDBJ whole genome shotgun (WGS) entry which is preliminary data.</text>
</comment>
<dbReference type="Gene3D" id="3.40.50.1820">
    <property type="entry name" value="alpha/beta hydrolase"/>
    <property type="match status" value="2"/>
</dbReference>
<gene>
    <name evidence="2" type="ORF">N7449_011534</name>
</gene>
<dbReference type="AlphaFoldDB" id="A0A9W9LYJ3"/>
<dbReference type="GO" id="GO:0017000">
    <property type="term" value="P:antibiotic biosynthetic process"/>
    <property type="evidence" value="ECO:0007669"/>
    <property type="project" value="UniProtKB-ARBA"/>
</dbReference>
<keyword evidence="3" id="KW-1185">Reference proteome</keyword>